<dbReference type="GO" id="GO:0006270">
    <property type="term" value="P:DNA replication initiation"/>
    <property type="evidence" value="ECO:0007669"/>
    <property type="project" value="TreeGrafter"/>
</dbReference>
<dbReference type="Proteomes" id="UP000078595">
    <property type="component" value="Chromosome 7"/>
</dbReference>
<sequence>MTIAPSPSTPRRSTRGTIFTPSPTASPSRSGQANTNTTYSWVSAPVSLPSATSSEEKGNGKGKGTVRYNSYSRIVSRNGSTPLKVGGPSSRKVRAGKGDEESRFTVGDGVLVSVEGGNEGVAVLIGLWEEVAARPSESHDDDHDENENENEDEDEEEDDRNRMMAEIHWAFRKADLPSIMKNVHIEENEVLLAASLTSRPVTSTIPIEYLIRTIPIYSKSFYRDQFPETKSKVKGWSYIRQGVYWCHRAYDKFAKGGKDWRVDIDSWREKGKKTAEWTVPPPSTSSKSSKLRALHSENDDEASADDEEGSIAEGSDQDQHQDEGETEDESESESGGDEDDEEEFKAGQRKRKRARVGRQPRPKKKSKTKTKKSRTILNLPRKKKPHPKSITKNNLPSSELALKDLPVDPYERALRLLHVGSTPESLPCREEEFVDVLSRVEEGVESGGGGCLYIAGVPGTGKTATVHAVVKELKRKAEDGELAPFSYVEINGLKIPSPQHAYSVLWEAISGSKGASSKTALRGLENHFSRKGGVRGPRGHTFVVLMDELDQLLTAKQDVVYNFFNWPTMRDSQLFVIAVANRMDLPQHLAAKIKSRIGLQTILFQPYDRASLISIVQSRLIPHPLAPSGDPKVLLPDAIALAATKMAGTNGDARRVLDACRRAVEVAMEPNTNTNSNSKTQSQTQVNGNTKSASSATYATAKTNHPHPVTAKEMMSVLQAMSSSPISKYIGGCSINQKMMLTALVRCIRREGIHEIFWKNVRNDFDNLSRSFNIFENTGSIPNTNANTNDNNNAEDDLSNEEISMLLSNSELLLVLNSLVSSHALVISQEQYKVLEDKKVTLGLEIGECGRVLMNQGESWRRALAGV</sequence>
<comment type="similarity">
    <text evidence="2 10">Belongs to the ORC1 family.</text>
</comment>
<feature type="compositionally biased region" description="Acidic residues" evidence="11">
    <location>
        <begin position="298"/>
        <end position="310"/>
    </location>
</feature>
<feature type="compositionally biased region" description="Acidic residues" evidence="11">
    <location>
        <begin position="142"/>
        <end position="158"/>
    </location>
</feature>
<evidence type="ECO:0000313" key="14">
    <source>
        <dbReference type="EMBL" id="WWC63292.1"/>
    </source>
</evidence>
<dbReference type="Pfam" id="PF00004">
    <property type="entry name" value="AAA"/>
    <property type="match status" value="1"/>
</dbReference>
<dbReference type="InterPro" id="IPR050311">
    <property type="entry name" value="ORC1/CDC6"/>
</dbReference>
<protein>
    <recommendedName>
        <fullName evidence="10">Origin recognition complex subunit 1</fullName>
    </recommendedName>
</protein>
<dbReference type="AlphaFoldDB" id="A0A1A6A0P8"/>
<feature type="compositionally biased region" description="Polar residues" evidence="11">
    <location>
        <begin position="67"/>
        <end position="81"/>
    </location>
</feature>
<dbReference type="CDD" id="cd00009">
    <property type="entry name" value="AAA"/>
    <property type="match status" value="1"/>
</dbReference>
<dbReference type="KEGG" id="kdj:28969613"/>
<dbReference type="VEuPathDB" id="FungiDB:I303_05914"/>
<evidence type="ECO:0000256" key="11">
    <source>
        <dbReference type="SAM" id="MobiDB-lite"/>
    </source>
</evidence>
<dbReference type="InterPro" id="IPR003959">
    <property type="entry name" value="ATPase_AAA_core"/>
</dbReference>
<feature type="compositionally biased region" description="Basic residues" evidence="11">
    <location>
        <begin position="347"/>
        <end position="389"/>
    </location>
</feature>
<keyword evidence="4" id="KW-0479">Metal-binding</keyword>
<feature type="compositionally biased region" description="Polar residues" evidence="11">
    <location>
        <begin position="1"/>
        <end position="41"/>
    </location>
</feature>
<comment type="subunit">
    <text evidence="10">ORC is composed of six subunits.</text>
</comment>
<keyword evidence="6 10" id="KW-0067">ATP-binding</keyword>
<dbReference type="Gene3D" id="1.10.8.60">
    <property type="match status" value="1"/>
</dbReference>
<dbReference type="PANTHER" id="PTHR10763:SF23">
    <property type="entry name" value="ORIGIN RECOGNITION COMPLEX SUBUNIT 1"/>
    <property type="match status" value="1"/>
</dbReference>
<keyword evidence="5 10" id="KW-0547">Nucleotide-binding</keyword>
<feature type="domain" description="AAA+ ATPase" evidence="12">
    <location>
        <begin position="448"/>
        <end position="603"/>
    </location>
</feature>
<evidence type="ECO:0000313" key="13">
    <source>
        <dbReference type="EMBL" id="OBR83634.1"/>
    </source>
</evidence>
<keyword evidence="3 10" id="KW-0235">DNA replication</keyword>
<evidence type="ECO:0000313" key="15">
    <source>
        <dbReference type="Proteomes" id="UP000078595"/>
    </source>
</evidence>
<organism evidence="13">
    <name type="scientific">Kwoniella dejecticola CBS 10117</name>
    <dbReference type="NCBI Taxonomy" id="1296121"/>
    <lineage>
        <taxon>Eukaryota</taxon>
        <taxon>Fungi</taxon>
        <taxon>Dikarya</taxon>
        <taxon>Basidiomycota</taxon>
        <taxon>Agaricomycotina</taxon>
        <taxon>Tremellomycetes</taxon>
        <taxon>Tremellales</taxon>
        <taxon>Cryptococcaceae</taxon>
        <taxon>Kwoniella</taxon>
    </lineage>
</organism>
<feature type="compositionally biased region" description="Acidic residues" evidence="11">
    <location>
        <begin position="324"/>
        <end position="343"/>
    </location>
</feature>
<dbReference type="STRING" id="1296121.A0A1A6A0P8"/>
<feature type="compositionally biased region" description="Low complexity" evidence="11">
    <location>
        <begin position="671"/>
        <end position="703"/>
    </location>
</feature>
<dbReference type="GeneID" id="28969613"/>
<dbReference type="EMBL" id="CP144536">
    <property type="protein sequence ID" value="WWC63292.1"/>
    <property type="molecule type" value="Genomic_DNA"/>
</dbReference>
<keyword evidence="8 10" id="KW-0238">DNA-binding</keyword>
<keyword evidence="15" id="KW-1185">Reference proteome</keyword>
<reference evidence="13" key="1">
    <citation type="submission" date="2013-07" db="EMBL/GenBank/DDBJ databases">
        <title>The Genome Sequence of Cryptococcus dejecticola CBS10117.</title>
        <authorList>
            <consortium name="The Broad Institute Genome Sequencing Platform"/>
            <person name="Cuomo C."/>
            <person name="Litvintseva A."/>
            <person name="Chen Y."/>
            <person name="Heitman J."/>
            <person name="Sun S."/>
            <person name="Springer D."/>
            <person name="Dromer F."/>
            <person name="Young S.K."/>
            <person name="Zeng Q."/>
            <person name="Gargeya S."/>
            <person name="Fitzgerald M."/>
            <person name="Abouelleil A."/>
            <person name="Alvarado L."/>
            <person name="Berlin A.M."/>
            <person name="Chapman S.B."/>
            <person name="Dewar J."/>
            <person name="Goldberg J."/>
            <person name="Griggs A."/>
            <person name="Gujja S."/>
            <person name="Hansen M."/>
            <person name="Howarth C."/>
            <person name="Imamovic A."/>
            <person name="Larimer J."/>
            <person name="McCowan C."/>
            <person name="Murphy C."/>
            <person name="Pearson M."/>
            <person name="Priest M."/>
            <person name="Roberts A."/>
            <person name="Saif S."/>
            <person name="Shea T."/>
            <person name="Sykes S."/>
            <person name="Wortman J."/>
            <person name="Nusbaum C."/>
            <person name="Birren B."/>
        </authorList>
    </citation>
    <scope>NUCLEOTIDE SEQUENCE [LARGE SCALE GENOMIC DNA]</scope>
    <source>
        <strain evidence="13">CBS 10117</strain>
    </source>
</reference>
<evidence type="ECO:0000256" key="3">
    <source>
        <dbReference type="ARBA" id="ARBA00022705"/>
    </source>
</evidence>
<comment type="function">
    <text evidence="10">Component of the origin recognition complex (ORC) that binds origins of replication. DNA-binding is ATP-dependent, however specific DNA sequences that define origins of replication have not been identified so far. ORC is required to assemble the pre-replication complex necessary to initiate DNA replication.</text>
</comment>
<feature type="region of interest" description="Disordered" evidence="11">
    <location>
        <begin position="1"/>
        <end position="102"/>
    </location>
</feature>
<name>A0A1A6A0P8_9TREE</name>
<dbReference type="RefSeq" id="XP_018261476.1">
    <property type="nucleotide sequence ID" value="XM_018409204.1"/>
</dbReference>
<keyword evidence="9 10" id="KW-0539">Nucleus</keyword>
<evidence type="ECO:0000256" key="6">
    <source>
        <dbReference type="ARBA" id="ARBA00022840"/>
    </source>
</evidence>
<dbReference type="Gene3D" id="3.40.50.300">
    <property type="entry name" value="P-loop containing nucleotide triphosphate hydrolases"/>
    <property type="match status" value="1"/>
</dbReference>
<dbReference type="GO" id="GO:0003688">
    <property type="term" value="F:DNA replication origin binding"/>
    <property type="evidence" value="ECO:0007669"/>
    <property type="project" value="TreeGrafter"/>
</dbReference>
<dbReference type="SUPFAM" id="SSF52540">
    <property type="entry name" value="P-loop containing nucleoside triphosphate hydrolases"/>
    <property type="match status" value="1"/>
</dbReference>
<accession>A0A1A6A0P8</accession>
<evidence type="ECO:0000256" key="4">
    <source>
        <dbReference type="ARBA" id="ARBA00022723"/>
    </source>
</evidence>
<dbReference type="GO" id="GO:0016887">
    <property type="term" value="F:ATP hydrolysis activity"/>
    <property type="evidence" value="ECO:0007669"/>
    <property type="project" value="InterPro"/>
</dbReference>
<dbReference type="InterPro" id="IPR003593">
    <property type="entry name" value="AAA+_ATPase"/>
</dbReference>
<dbReference type="InterPro" id="IPR027417">
    <property type="entry name" value="P-loop_NTPase"/>
</dbReference>
<comment type="subcellular location">
    <subcellularLocation>
        <location evidence="1 10">Nucleus</location>
    </subcellularLocation>
</comment>
<keyword evidence="7" id="KW-0460">Magnesium</keyword>
<reference evidence="14" key="3">
    <citation type="submission" date="2024-02" db="EMBL/GenBank/DDBJ databases">
        <title>Comparative genomics of Cryptococcus and Kwoniella reveals pathogenesis evolution and contrasting modes of karyotype evolution via chromosome fusion or intercentromeric recombination.</title>
        <authorList>
            <person name="Coelho M.A."/>
            <person name="David-Palma M."/>
            <person name="Shea T."/>
            <person name="Bowers K."/>
            <person name="McGinley-Smith S."/>
            <person name="Mohammad A.W."/>
            <person name="Gnirke A."/>
            <person name="Yurkov A.M."/>
            <person name="Nowrousian M."/>
            <person name="Sun S."/>
            <person name="Cuomo C.A."/>
            <person name="Heitman J."/>
        </authorList>
    </citation>
    <scope>NUCLEOTIDE SEQUENCE</scope>
    <source>
        <strain evidence="14">CBS 10117</strain>
    </source>
</reference>
<dbReference type="GO" id="GO:0005524">
    <property type="term" value="F:ATP binding"/>
    <property type="evidence" value="ECO:0007669"/>
    <property type="project" value="UniProtKB-KW"/>
</dbReference>
<dbReference type="EMBL" id="KI894033">
    <property type="protein sequence ID" value="OBR83634.1"/>
    <property type="molecule type" value="Genomic_DNA"/>
</dbReference>
<evidence type="ECO:0000256" key="10">
    <source>
        <dbReference type="RuleBase" id="RU365058"/>
    </source>
</evidence>
<evidence type="ECO:0000256" key="5">
    <source>
        <dbReference type="ARBA" id="ARBA00022741"/>
    </source>
</evidence>
<gene>
    <name evidence="13" type="ORF">I303_05914</name>
    <name evidence="14" type="ORF">I303_105892</name>
</gene>
<dbReference type="InterPro" id="IPR054425">
    <property type="entry name" value="Cdc6_ORC1-like_ATPase_lid"/>
</dbReference>
<feature type="region of interest" description="Disordered" evidence="11">
    <location>
        <begin position="134"/>
        <end position="160"/>
    </location>
</feature>
<evidence type="ECO:0000259" key="12">
    <source>
        <dbReference type="SMART" id="SM00382"/>
    </source>
</evidence>
<dbReference type="GO" id="GO:0005664">
    <property type="term" value="C:nuclear origin of replication recognition complex"/>
    <property type="evidence" value="ECO:0007669"/>
    <property type="project" value="TreeGrafter"/>
</dbReference>
<dbReference type="SMART" id="SM00382">
    <property type="entry name" value="AAA"/>
    <property type="match status" value="1"/>
</dbReference>
<reference evidence="14" key="2">
    <citation type="submission" date="2013-07" db="EMBL/GenBank/DDBJ databases">
        <authorList>
            <consortium name="The Broad Institute Genome Sequencing Platform"/>
            <person name="Cuomo C."/>
            <person name="Litvintseva A."/>
            <person name="Chen Y."/>
            <person name="Heitman J."/>
            <person name="Sun S."/>
            <person name="Springer D."/>
            <person name="Dromer F."/>
            <person name="Young S.K."/>
            <person name="Zeng Q."/>
            <person name="Gargeya S."/>
            <person name="Fitzgerald M."/>
            <person name="Abouelleil A."/>
            <person name="Alvarado L."/>
            <person name="Berlin A.M."/>
            <person name="Chapman S.B."/>
            <person name="Dewar J."/>
            <person name="Goldberg J."/>
            <person name="Griggs A."/>
            <person name="Gujja S."/>
            <person name="Hansen M."/>
            <person name="Howarth C."/>
            <person name="Imamovic A."/>
            <person name="Larimer J."/>
            <person name="McCowan C."/>
            <person name="Murphy C."/>
            <person name="Pearson M."/>
            <person name="Priest M."/>
            <person name="Roberts A."/>
            <person name="Saif S."/>
            <person name="Shea T."/>
            <person name="Sykes S."/>
            <person name="Wortman J."/>
            <person name="Nusbaum C."/>
            <person name="Birren B."/>
        </authorList>
    </citation>
    <scope>NUCLEOTIDE SEQUENCE</scope>
    <source>
        <strain evidence="14">CBS 10117</strain>
    </source>
</reference>
<evidence type="ECO:0000256" key="9">
    <source>
        <dbReference type="ARBA" id="ARBA00023242"/>
    </source>
</evidence>
<dbReference type="GO" id="GO:0033314">
    <property type="term" value="P:mitotic DNA replication checkpoint signaling"/>
    <property type="evidence" value="ECO:0007669"/>
    <property type="project" value="TreeGrafter"/>
</dbReference>
<feature type="region of interest" description="Disordered" evidence="11">
    <location>
        <begin position="271"/>
        <end position="395"/>
    </location>
</feature>
<proteinExistence type="inferred from homology"/>
<dbReference type="GO" id="GO:0046872">
    <property type="term" value="F:metal ion binding"/>
    <property type="evidence" value="ECO:0007669"/>
    <property type="project" value="UniProtKB-KW"/>
</dbReference>
<feature type="region of interest" description="Disordered" evidence="11">
    <location>
        <begin position="669"/>
        <end position="706"/>
    </location>
</feature>
<evidence type="ECO:0000256" key="7">
    <source>
        <dbReference type="ARBA" id="ARBA00022842"/>
    </source>
</evidence>
<evidence type="ECO:0000256" key="8">
    <source>
        <dbReference type="ARBA" id="ARBA00023125"/>
    </source>
</evidence>
<dbReference type="Pfam" id="PF22606">
    <property type="entry name" value="Cdc6-ORC-like_ATPase_lid"/>
    <property type="match status" value="1"/>
</dbReference>
<dbReference type="FunFam" id="3.40.50.300:FF:000199">
    <property type="entry name" value="Origin recognition complex subunit 1"/>
    <property type="match status" value="1"/>
</dbReference>
<evidence type="ECO:0000256" key="2">
    <source>
        <dbReference type="ARBA" id="ARBA00008398"/>
    </source>
</evidence>
<evidence type="ECO:0000256" key="1">
    <source>
        <dbReference type="ARBA" id="ARBA00004123"/>
    </source>
</evidence>
<dbReference type="OrthoDB" id="1926878at2759"/>
<dbReference type="PANTHER" id="PTHR10763">
    <property type="entry name" value="CELL DIVISION CONTROL PROTEIN 6-RELATED"/>
    <property type="match status" value="1"/>
</dbReference>